<dbReference type="EMBL" id="KE145359">
    <property type="protein sequence ID" value="EPE32393.1"/>
    <property type="molecule type" value="Genomic_DNA"/>
</dbReference>
<evidence type="ECO:0000256" key="3">
    <source>
        <dbReference type="ARBA" id="ARBA00022723"/>
    </source>
</evidence>
<comment type="similarity">
    <text evidence="2">Belongs to the zinc-containing alcohol dehydrogenase family.</text>
</comment>
<dbReference type="eggNOG" id="KOG0023">
    <property type="taxonomic scope" value="Eukaryota"/>
</dbReference>
<evidence type="ECO:0000259" key="7">
    <source>
        <dbReference type="SMART" id="SM00829"/>
    </source>
</evidence>
<proteinExistence type="inferred from homology"/>
<dbReference type="Proteomes" id="UP000016922">
    <property type="component" value="Unassembled WGS sequence"/>
</dbReference>
<dbReference type="GO" id="GO:0046872">
    <property type="term" value="F:metal ion binding"/>
    <property type="evidence" value="ECO:0007669"/>
    <property type="project" value="UniProtKB-KW"/>
</dbReference>
<dbReference type="OMA" id="PIYCDAP"/>
<dbReference type="KEGG" id="glz:GLAREA_07526"/>
<evidence type="ECO:0000313" key="9">
    <source>
        <dbReference type="Proteomes" id="UP000016922"/>
    </source>
</evidence>
<dbReference type="SMART" id="SM00829">
    <property type="entry name" value="PKS_ER"/>
    <property type="match status" value="1"/>
</dbReference>
<comment type="cofactor">
    <cofactor evidence="1">
        <name>Zn(2+)</name>
        <dbReference type="ChEBI" id="CHEBI:29105"/>
    </cofactor>
</comment>
<accession>S3E1N6</accession>
<dbReference type="Gene3D" id="3.90.180.10">
    <property type="entry name" value="Medium-chain alcohol dehydrogenases, catalytic domain"/>
    <property type="match status" value="1"/>
</dbReference>
<dbReference type="InterPro" id="IPR020843">
    <property type="entry name" value="ER"/>
</dbReference>
<gene>
    <name evidence="8" type="ORF">GLAREA_07526</name>
</gene>
<protein>
    <submittedName>
        <fullName evidence="8">GroES-like protein</fullName>
    </submittedName>
</protein>
<evidence type="ECO:0000256" key="1">
    <source>
        <dbReference type="ARBA" id="ARBA00001947"/>
    </source>
</evidence>
<keyword evidence="9" id="KW-1185">Reference proteome</keyword>
<keyword evidence="6" id="KW-0520">NAD</keyword>
<dbReference type="InterPro" id="IPR013154">
    <property type="entry name" value="ADH-like_N"/>
</dbReference>
<dbReference type="FunFam" id="3.40.50.720:FF:000039">
    <property type="entry name" value="Alcohol dehydrogenase AdhP"/>
    <property type="match status" value="1"/>
</dbReference>
<dbReference type="InterPro" id="IPR011032">
    <property type="entry name" value="GroES-like_sf"/>
</dbReference>
<dbReference type="GO" id="GO:0005737">
    <property type="term" value="C:cytoplasm"/>
    <property type="evidence" value="ECO:0007669"/>
    <property type="project" value="TreeGrafter"/>
</dbReference>
<evidence type="ECO:0000256" key="6">
    <source>
        <dbReference type="ARBA" id="ARBA00023027"/>
    </source>
</evidence>
<dbReference type="OrthoDB" id="256333at2759"/>
<evidence type="ECO:0000256" key="5">
    <source>
        <dbReference type="ARBA" id="ARBA00023002"/>
    </source>
</evidence>
<dbReference type="SUPFAM" id="SSF50129">
    <property type="entry name" value="GroES-like"/>
    <property type="match status" value="1"/>
</dbReference>
<sequence>MAIEIPEKMLAAQVVEFKKPHKIHEIPTPGKDLDENDLLVKVAVASLCHTDGMVTNGAFDTNLPCIASHEGAGTVVKVGSAVQGFKVGDRILCSLTYHRCGICSDCQGPEQDRQYCANVGGYNGVTRNGAFAEYEVVDGRECWVLPENVSFQSAAPLACAGITIWGGLVRAGLKAGEAVAIVGAGGGLGHLGIQFAKALGLIVIAIDARDEGLQLAKDCGADTIVDARNGKDQVVEEVKTVTGGEGAQATLNVSDHETAAATSAAVTRMHGLLIQIAQPENVAVPFHELVFRDIRIHGSLTGSRTEGQKMLDVVSKHKIKVKTTEFNGIKEVPKAIELAHSGKMSGKPVIIIDQQAIEDQKRSEIEMI</sequence>
<dbReference type="Gene3D" id="3.40.50.720">
    <property type="entry name" value="NAD(P)-binding Rossmann-like Domain"/>
    <property type="match status" value="1"/>
</dbReference>
<reference evidence="8 9" key="1">
    <citation type="journal article" date="2013" name="BMC Genomics">
        <title>Genomics-driven discovery of the pneumocandin biosynthetic gene cluster in the fungus Glarea lozoyensis.</title>
        <authorList>
            <person name="Chen L."/>
            <person name="Yue Q."/>
            <person name="Zhang X."/>
            <person name="Xiang M."/>
            <person name="Wang C."/>
            <person name="Li S."/>
            <person name="Che Y."/>
            <person name="Ortiz-Lopez F.J."/>
            <person name="Bills G.F."/>
            <person name="Liu X."/>
            <person name="An Z."/>
        </authorList>
    </citation>
    <scope>NUCLEOTIDE SEQUENCE [LARGE SCALE GENOMIC DNA]</scope>
    <source>
        <strain evidence="9">ATCC 20868 / MF5171</strain>
    </source>
</reference>
<dbReference type="GO" id="GO:0004022">
    <property type="term" value="F:alcohol dehydrogenase (NAD+) activity"/>
    <property type="evidence" value="ECO:0007669"/>
    <property type="project" value="TreeGrafter"/>
</dbReference>
<dbReference type="Pfam" id="PF00107">
    <property type="entry name" value="ADH_zinc_N"/>
    <property type="match status" value="1"/>
</dbReference>
<dbReference type="RefSeq" id="XP_008080405.1">
    <property type="nucleotide sequence ID" value="XM_008082214.1"/>
</dbReference>
<evidence type="ECO:0000256" key="2">
    <source>
        <dbReference type="ARBA" id="ARBA00008072"/>
    </source>
</evidence>
<keyword evidence="3" id="KW-0479">Metal-binding</keyword>
<dbReference type="STRING" id="1116229.S3E1N6"/>
<dbReference type="PANTHER" id="PTHR42940">
    <property type="entry name" value="ALCOHOL DEHYDROGENASE 1-RELATED"/>
    <property type="match status" value="1"/>
</dbReference>
<dbReference type="Pfam" id="PF08240">
    <property type="entry name" value="ADH_N"/>
    <property type="match status" value="1"/>
</dbReference>
<dbReference type="InterPro" id="IPR013149">
    <property type="entry name" value="ADH-like_C"/>
</dbReference>
<name>S3E1N6_GLAL2</name>
<evidence type="ECO:0000313" key="8">
    <source>
        <dbReference type="EMBL" id="EPE32393.1"/>
    </source>
</evidence>
<keyword evidence="5" id="KW-0560">Oxidoreductase</keyword>
<dbReference type="GeneID" id="19466579"/>
<dbReference type="AlphaFoldDB" id="S3E1N6"/>
<dbReference type="HOGENOM" id="CLU_026673_20_1_1"/>
<evidence type="ECO:0000256" key="4">
    <source>
        <dbReference type="ARBA" id="ARBA00022833"/>
    </source>
</evidence>
<dbReference type="InterPro" id="IPR036291">
    <property type="entry name" value="NAD(P)-bd_dom_sf"/>
</dbReference>
<dbReference type="PANTHER" id="PTHR42940:SF8">
    <property type="entry name" value="VACUOLAR PROTEIN SORTING-ASSOCIATED PROTEIN 11"/>
    <property type="match status" value="1"/>
</dbReference>
<organism evidence="8 9">
    <name type="scientific">Glarea lozoyensis (strain ATCC 20868 / MF5171)</name>
    <dbReference type="NCBI Taxonomy" id="1116229"/>
    <lineage>
        <taxon>Eukaryota</taxon>
        <taxon>Fungi</taxon>
        <taxon>Dikarya</taxon>
        <taxon>Ascomycota</taxon>
        <taxon>Pezizomycotina</taxon>
        <taxon>Leotiomycetes</taxon>
        <taxon>Helotiales</taxon>
        <taxon>Helotiaceae</taxon>
        <taxon>Glarea</taxon>
    </lineage>
</organism>
<feature type="domain" description="Enoyl reductase (ER)" evidence="7">
    <location>
        <begin position="18"/>
        <end position="350"/>
    </location>
</feature>
<dbReference type="SUPFAM" id="SSF51735">
    <property type="entry name" value="NAD(P)-binding Rossmann-fold domains"/>
    <property type="match status" value="1"/>
</dbReference>
<keyword evidence="4" id="KW-0862">Zinc</keyword>